<keyword evidence="4 7" id="KW-0472">Membrane</keyword>
<dbReference type="Gene3D" id="1.20.1250.20">
    <property type="entry name" value="MFS general substrate transporter like domains"/>
    <property type="match status" value="2"/>
</dbReference>
<dbReference type="CDD" id="cd17502">
    <property type="entry name" value="MFS_Azr1_MDR_like"/>
    <property type="match status" value="1"/>
</dbReference>
<feature type="transmembrane region" description="Helical" evidence="7">
    <location>
        <begin position="179"/>
        <end position="199"/>
    </location>
</feature>
<dbReference type="Proteomes" id="UP001498476">
    <property type="component" value="Unassembled WGS sequence"/>
</dbReference>
<comment type="caution">
    <text evidence="9">The sequence shown here is derived from an EMBL/GenBank/DDBJ whole genome shotgun (WGS) entry which is preliminary data.</text>
</comment>
<evidence type="ECO:0000256" key="2">
    <source>
        <dbReference type="ARBA" id="ARBA00022692"/>
    </source>
</evidence>
<feature type="transmembrane region" description="Helical" evidence="7">
    <location>
        <begin position="329"/>
        <end position="346"/>
    </location>
</feature>
<evidence type="ECO:0000259" key="8">
    <source>
        <dbReference type="PROSITE" id="PS50850"/>
    </source>
</evidence>
<evidence type="ECO:0000256" key="7">
    <source>
        <dbReference type="SAM" id="Phobius"/>
    </source>
</evidence>
<keyword evidence="3 7" id="KW-1133">Transmembrane helix</keyword>
<dbReference type="PROSITE" id="PS50850">
    <property type="entry name" value="MFS"/>
    <property type="match status" value="1"/>
</dbReference>
<dbReference type="EMBL" id="JAZAVJ010000094">
    <property type="protein sequence ID" value="KAK7414819.1"/>
    <property type="molecule type" value="Genomic_DNA"/>
</dbReference>
<dbReference type="Pfam" id="PF07690">
    <property type="entry name" value="MFS_1"/>
    <property type="match status" value="1"/>
</dbReference>
<gene>
    <name evidence="9" type="ORF">QQX98_006334</name>
</gene>
<dbReference type="PANTHER" id="PTHR23501">
    <property type="entry name" value="MAJOR FACILITATOR SUPERFAMILY"/>
    <property type="match status" value="1"/>
</dbReference>
<dbReference type="InterPro" id="IPR011701">
    <property type="entry name" value="MFS"/>
</dbReference>
<dbReference type="PANTHER" id="PTHR23501:SF189">
    <property type="entry name" value="DRUG TRANSPORTER, PUTATIVE (AFU_ORTHOLOGUE AFUA_4G03920)-RELATED"/>
    <property type="match status" value="1"/>
</dbReference>
<sequence>MASHSEPVVVREGVDAQTCTPDSPSSPTPRNSTSSETEHEFNEQTNYVPVRRIVMVFLACASVDFVALMDQTTLAASLQIVGDALGAGTQTAWIASGYFITSTTGQLLYGRLSDIWSRKIILLIGLAIFFFGSLASSLAQTATQLIVFRAWMGIGGGGLMTVAQMIVSDVVPLRERGKYQGILGSVVALANGIGPVVGGALSSQSNNSWRWIFRLNLPLTVLTTGCVIFFMPLKKVNGSWKTCGDTEIHRNVVHIFKSKVVNGACITMAINGWNFVVQIYYIPTFYRLVYGYSATKAGALLLSITLTQTLASTLSGMIVHWVGRYRECILFGWVLWAIGLGLMATLDENSGLGKQIGYSLLTGAGVGNTLQPSLVAIQASVERRDMAVVTSFRNFIRNLGATFGLAVSGSLINNILSRSISTLDLSDAEATALLASPSAMMASLPTSEAERIRNVIMPGYRDAFRVIFYVMAGLAALAFVTAFFLMPQLELSRPDDQQLKEEGRKMDEKKSLKEADA</sequence>
<feature type="region of interest" description="Disordered" evidence="6">
    <location>
        <begin position="495"/>
        <end position="517"/>
    </location>
</feature>
<feature type="transmembrane region" description="Helical" evidence="7">
    <location>
        <begin position="301"/>
        <end position="322"/>
    </location>
</feature>
<feature type="domain" description="Major facilitator superfamily (MFS) profile" evidence="8">
    <location>
        <begin position="56"/>
        <end position="490"/>
    </location>
</feature>
<dbReference type="InterPro" id="IPR020846">
    <property type="entry name" value="MFS_dom"/>
</dbReference>
<feature type="compositionally biased region" description="Low complexity" evidence="6">
    <location>
        <begin position="18"/>
        <end position="35"/>
    </location>
</feature>
<evidence type="ECO:0000313" key="9">
    <source>
        <dbReference type="EMBL" id="KAK7414819.1"/>
    </source>
</evidence>
<evidence type="ECO:0000256" key="5">
    <source>
        <dbReference type="ARBA" id="ARBA00023180"/>
    </source>
</evidence>
<name>A0ABR1H140_9HYPO</name>
<dbReference type="InterPro" id="IPR036259">
    <property type="entry name" value="MFS_trans_sf"/>
</dbReference>
<feature type="transmembrane region" description="Helical" evidence="7">
    <location>
        <begin position="260"/>
        <end position="281"/>
    </location>
</feature>
<evidence type="ECO:0000256" key="3">
    <source>
        <dbReference type="ARBA" id="ARBA00022989"/>
    </source>
</evidence>
<dbReference type="SUPFAM" id="SSF103473">
    <property type="entry name" value="MFS general substrate transporter"/>
    <property type="match status" value="1"/>
</dbReference>
<feature type="region of interest" description="Disordered" evidence="6">
    <location>
        <begin position="1"/>
        <end position="43"/>
    </location>
</feature>
<evidence type="ECO:0000256" key="6">
    <source>
        <dbReference type="SAM" id="MobiDB-lite"/>
    </source>
</evidence>
<keyword evidence="5" id="KW-0325">Glycoprotein</keyword>
<feature type="transmembrane region" description="Helical" evidence="7">
    <location>
        <begin position="211"/>
        <end position="231"/>
    </location>
</feature>
<evidence type="ECO:0000313" key="10">
    <source>
        <dbReference type="Proteomes" id="UP001498476"/>
    </source>
</evidence>
<accession>A0ABR1H140</accession>
<dbReference type="PRINTS" id="PR01036">
    <property type="entry name" value="TCRTETB"/>
</dbReference>
<evidence type="ECO:0000256" key="4">
    <source>
        <dbReference type="ARBA" id="ARBA00023136"/>
    </source>
</evidence>
<feature type="transmembrane region" description="Helical" evidence="7">
    <location>
        <begin position="145"/>
        <end position="167"/>
    </location>
</feature>
<organism evidence="9 10">
    <name type="scientific">Neonectria punicea</name>
    <dbReference type="NCBI Taxonomy" id="979145"/>
    <lineage>
        <taxon>Eukaryota</taxon>
        <taxon>Fungi</taxon>
        <taxon>Dikarya</taxon>
        <taxon>Ascomycota</taxon>
        <taxon>Pezizomycotina</taxon>
        <taxon>Sordariomycetes</taxon>
        <taxon>Hypocreomycetidae</taxon>
        <taxon>Hypocreales</taxon>
        <taxon>Nectriaceae</taxon>
        <taxon>Neonectria</taxon>
    </lineage>
</organism>
<keyword evidence="2 7" id="KW-0812">Transmembrane</keyword>
<comment type="subcellular location">
    <subcellularLocation>
        <location evidence="1">Membrane</location>
        <topology evidence="1">Multi-pass membrane protein</topology>
    </subcellularLocation>
</comment>
<feature type="transmembrane region" description="Helical" evidence="7">
    <location>
        <begin position="466"/>
        <end position="486"/>
    </location>
</feature>
<keyword evidence="10" id="KW-1185">Reference proteome</keyword>
<proteinExistence type="predicted"/>
<feature type="transmembrane region" description="Helical" evidence="7">
    <location>
        <begin position="120"/>
        <end position="139"/>
    </location>
</feature>
<protein>
    <recommendedName>
        <fullName evidence="8">Major facilitator superfamily (MFS) profile domain-containing protein</fullName>
    </recommendedName>
</protein>
<reference evidence="9 10" key="1">
    <citation type="journal article" date="2025" name="Microbiol. Resour. Announc.">
        <title>Draft genome sequences for Neonectria magnoliae and Neonectria punicea, canker pathogens of Liriodendron tulipifera and Acer saccharum in West Virginia.</title>
        <authorList>
            <person name="Petronek H.M."/>
            <person name="Kasson M.T."/>
            <person name="Metheny A.M."/>
            <person name="Stauder C.M."/>
            <person name="Lovett B."/>
            <person name="Lynch S.C."/>
            <person name="Garnas J.R."/>
            <person name="Kasson L.R."/>
            <person name="Stajich J.E."/>
        </authorList>
    </citation>
    <scope>NUCLEOTIDE SEQUENCE [LARGE SCALE GENOMIC DNA]</scope>
    <source>
        <strain evidence="9 10">NRRL 64653</strain>
    </source>
</reference>
<evidence type="ECO:0000256" key="1">
    <source>
        <dbReference type="ARBA" id="ARBA00004141"/>
    </source>
</evidence>